<sequence length="211" mass="23028">MRVNLLQLGWAVAAIHCQYASARSIRNQTFDYVIVGGGPAGLVLANRLTEDTSVTAVLIEAGGYANNVIGNISDVPGLDFNYLITPPPPEIAELEWGFNTTPQYILNGSTTDYIRGKALGGCTLVNYMAYSQSSYGAFQMWADTVDDQSYTYPSFSRYYRKSMNFETGRTDDRYANATPTFDLSTLGKGGPLVVSFPASFSELEYLGGSRP</sequence>
<dbReference type="PANTHER" id="PTHR11552">
    <property type="entry name" value="GLUCOSE-METHANOL-CHOLINE GMC OXIDOREDUCTASE"/>
    <property type="match status" value="1"/>
</dbReference>
<accession>A0ABR4ERM8</accession>
<keyword evidence="2" id="KW-0732">Signal</keyword>
<comment type="caution">
    <text evidence="4">The sequence shown here is derived from an EMBL/GenBank/DDBJ whole genome shotgun (WGS) entry which is preliminary data.</text>
</comment>
<dbReference type="SUPFAM" id="SSF51905">
    <property type="entry name" value="FAD/NAD(P)-binding domain"/>
    <property type="match status" value="1"/>
</dbReference>
<organism evidence="4 5">
    <name type="scientific">Diaporthe vaccinii</name>
    <dbReference type="NCBI Taxonomy" id="105482"/>
    <lineage>
        <taxon>Eukaryota</taxon>
        <taxon>Fungi</taxon>
        <taxon>Dikarya</taxon>
        <taxon>Ascomycota</taxon>
        <taxon>Pezizomycotina</taxon>
        <taxon>Sordariomycetes</taxon>
        <taxon>Sordariomycetidae</taxon>
        <taxon>Diaporthales</taxon>
        <taxon>Diaporthaceae</taxon>
        <taxon>Diaporthe</taxon>
        <taxon>Diaporthe eres species complex</taxon>
    </lineage>
</organism>
<evidence type="ECO:0000313" key="4">
    <source>
        <dbReference type="EMBL" id="KAL2285091.1"/>
    </source>
</evidence>
<proteinExistence type="inferred from homology"/>
<dbReference type="Gene3D" id="3.50.50.60">
    <property type="entry name" value="FAD/NAD(P)-binding domain"/>
    <property type="match status" value="1"/>
</dbReference>
<evidence type="ECO:0000313" key="5">
    <source>
        <dbReference type="Proteomes" id="UP001600888"/>
    </source>
</evidence>
<reference evidence="4 5" key="1">
    <citation type="submission" date="2024-03" db="EMBL/GenBank/DDBJ databases">
        <title>A high-quality draft genome sequence of Diaporthe vaccinii, a causative agent of upright dieback and viscid rot disease in cranberry plants.</title>
        <authorList>
            <person name="Sarrasin M."/>
            <person name="Lang B.F."/>
            <person name="Burger G."/>
        </authorList>
    </citation>
    <scope>NUCLEOTIDE SEQUENCE [LARGE SCALE GENOMIC DNA]</scope>
    <source>
        <strain evidence="4 5">IS7</strain>
    </source>
</reference>
<keyword evidence="5" id="KW-1185">Reference proteome</keyword>
<evidence type="ECO:0000259" key="3">
    <source>
        <dbReference type="Pfam" id="PF00732"/>
    </source>
</evidence>
<gene>
    <name evidence="4" type="ORF">FJTKL_08335</name>
</gene>
<protein>
    <recommendedName>
        <fullName evidence="3">Glucose-methanol-choline oxidoreductase N-terminal domain-containing protein</fullName>
    </recommendedName>
</protein>
<dbReference type="Pfam" id="PF00732">
    <property type="entry name" value="GMC_oxred_N"/>
    <property type="match status" value="1"/>
</dbReference>
<evidence type="ECO:0000256" key="1">
    <source>
        <dbReference type="ARBA" id="ARBA00010790"/>
    </source>
</evidence>
<name>A0ABR4ERM8_9PEZI</name>
<dbReference type="Gene3D" id="3.30.560.10">
    <property type="entry name" value="Glucose Oxidase, domain 3"/>
    <property type="match status" value="1"/>
</dbReference>
<feature type="signal peptide" evidence="2">
    <location>
        <begin position="1"/>
        <end position="22"/>
    </location>
</feature>
<dbReference type="Proteomes" id="UP001600888">
    <property type="component" value="Unassembled WGS sequence"/>
</dbReference>
<feature type="chain" id="PRO_5045324862" description="Glucose-methanol-choline oxidoreductase N-terminal domain-containing protein" evidence="2">
    <location>
        <begin position="23"/>
        <end position="211"/>
    </location>
</feature>
<dbReference type="InterPro" id="IPR000172">
    <property type="entry name" value="GMC_OxRdtase_N"/>
</dbReference>
<feature type="domain" description="Glucose-methanol-choline oxidoreductase N-terminal" evidence="3">
    <location>
        <begin position="30"/>
        <end position="163"/>
    </location>
</feature>
<dbReference type="InterPro" id="IPR036188">
    <property type="entry name" value="FAD/NAD-bd_sf"/>
</dbReference>
<comment type="similarity">
    <text evidence="1">Belongs to the GMC oxidoreductase family.</text>
</comment>
<dbReference type="PANTHER" id="PTHR11552:SF138">
    <property type="entry name" value="DEHYDROGENASE PKFF-RELATED"/>
    <property type="match status" value="1"/>
</dbReference>
<dbReference type="InterPro" id="IPR012132">
    <property type="entry name" value="GMC_OxRdtase"/>
</dbReference>
<evidence type="ECO:0000256" key="2">
    <source>
        <dbReference type="SAM" id="SignalP"/>
    </source>
</evidence>
<dbReference type="EMBL" id="JBAWTH010000032">
    <property type="protein sequence ID" value="KAL2285091.1"/>
    <property type="molecule type" value="Genomic_DNA"/>
</dbReference>